<dbReference type="EMBL" id="CADCTP010000037">
    <property type="protein sequence ID" value="CAA9219100.1"/>
    <property type="molecule type" value="Genomic_DNA"/>
</dbReference>
<organism evidence="2">
    <name type="scientific">uncultured Mycobacteriales bacterium</name>
    <dbReference type="NCBI Taxonomy" id="581187"/>
    <lineage>
        <taxon>Bacteria</taxon>
        <taxon>Bacillati</taxon>
        <taxon>Actinomycetota</taxon>
        <taxon>Actinomycetes</taxon>
        <taxon>Mycobacteriales</taxon>
        <taxon>environmental samples</taxon>
    </lineage>
</organism>
<dbReference type="AlphaFoldDB" id="A0A6J4HAN2"/>
<feature type="non-terminal residue" evidence="2">
    <location>
        <position position="1"/>
    </location>
</feature>
<name>A0A6J4HAN2_9ACTN</name>
<gene>
    <name evidence="2" type="ORF">AVDCRST_MAG41-412</name>
</gene>
<evidence type="ECO:0000256" key="1">
    <source>
        <dbReference type="SAM" id="MobiDB-lite"/>
    </source>
</evidence>
<evidence type="ECO:0000313" key="2">
    <source>
        <dbReference type="EMBL" id="CAA9219100.1"/>
    </source>
</evidence>
<feature type="non-terminal residue" evidence="2">
    <location>
        <position position="96"/>
    </location>
</feature>
<feature type="compositionally biased region" description="Pro residues" evidence="1">
    <location>
        <begin position="37"/>
        <end position="48"/>
    </location>
</feature>
<sequence length="96" mass="9940">ADRDRAGRRGRRRGGAGAARARAERVARHRRGRPGPGGGPAPGPPRPAGPRRDTGHRHPERRNVAHRSLAPAVASRQTPGRGGAHATPLAPSGGLV</sequence>
<accession>A0A6J4HAN2</accession>
<reference evidence="2" key="1">
    <citation type="submission" date="2020-02" db="EMBL/GenBank/DDBJ databases">
        <authorList>
            <person name="Meier V. D."/>
        </authorList>
    </citation>
    <scope>NUCLEOTIDE SEQUENCE</scope>
    <source>
        <strain evidence="2">AVDCRST_MAG41</strain>
    </source>
</reference>
<proteinExistence type="predicted"/>
<feature type="region of interest" description="Disordered" evidence="1">
    <location>
        <begin position="1"/>
        <end position="96"/>
    </location>
</feature>
<protein>
    <submittedName>
        <fullName evidence="2">Uncharacterized protein</fullName>
    </submittedName>
</protein>
<feature type="compositionally biased region" description="Basic and acidic residues" evidence="1">
    <location>
        <begin position="50"/>
        <end position="63"/>
    </location>
</feature>